<dbReference type="EMBL" id="CM037626">
    <property type="protein sequence ID" value="KAH8011892.1"/>
    <property type="molecule type" value="Genomic_DNA"/>
</dbReference>
<dbReference type="Proteomes" id="UP000827872">
    <property type="component" value="Linkage Group LG13"/>
</dbReference>
<protein>
    <submittedName>
        <fullName evidence="1">Uncharacterized protein</fullName>
    </submittedName>
</protein>
<name>A0ACB8FXS1_9SAUR</name>
<keyword evidence="2" id="KW-1185">Reference proteome</keyword>
<sequence>MSTSDPVDRIFLEAGGLDLQVCVPKVPTCCSRKIEEKYQAMARSNMEQLLQSASMELKFFIIQNAAVFQETGMGYANSAANVEIRSGYTPDSPLDQIRLDLCSKGVSGISLHVQGPYFNI</sequence>
<evidence type="ECO:0000313" key="2">
    <source>
        <dbReference type="Proteomes" id="UP000827872"/>
    </source>
</evidence>
<organism evidence="1 2">
    <name type="scientific">Sphaerodactylus townsendi</name>
    <dbReference type="NCBI Taxonomy" id="933632"/>
    <lineage>
        <taxon>Eukaryota</taxon>
        <taxon>Metazoa</taxon>
        <taxon>Chordata</taxon>
        <taxon>Craniata</taxon>
        <taxon>Vertebrata</taxon>
        <taxon>Euteleostomi</taxon>
        <taxon>Lepidosauria</taxon>
        <taxon>Squamata</taxon>
        <taxon>Bifurcata</taxon>
        <taxon>Gekkota</taxon>
        <taxon>Sphaerodactylidae</taxon>
        <taxon>Sphaerodactylus</taxon>
    </lineage>
</organism>
<reference evidence="1" key="1">
    <citation type="submission" date="2021-08" db="EMBL/GenBank/DDBJ databases">
        <title>The first chromosome-level gecko genome reveals the dynamic sex chromosomes of Neotropical dwarf geckos (Sphaerodactylidae: Sphaerodactylus).</title>
        <authorList>
            <person name="Pinto B.J."/>
            <person name="Keating S.E."/>
            <person name="Gamble T."/>
        </authorList>
    </citation>
    <scope>NUCLEOTIDE SEQUENCE</scope>
    <source>
        <strain evidence="1">TG3544</strain>
    </source>
</reference>
<proteinExistence type="predicted"/>
<gene>
    <name evidence="1" type="ORF">K3G42_012088</name>
</gene>
<comment type="caution">
    <text evidence="1">The sequence shown here is derived from an EMBL/GenBank/DDBJ whole genome shotgun (WGS) entry which is preliminary data.</text>
</comment>
<accession>A0ACB8FXS1</accession>
<evidence type="ECO:0000313" key="1">
    <source>
        <dbReference type="EMBL" id="KAH8011892.1"/>
    </source>
</evidence>